<protein>
    <submittedName>
        <fullName evidence="1">Uncharacterized protein</fullName>
    </submittedName>
</protein>
<reference evidence="1 2" key="1">
    <citation type="journal article" date="2017" name="G3 (Bethesda)">
        <title>The Physical Genome Mapping of Anopheles albimanus Corrected Scaffold Misassemblies and Identified Interarm Rearrangements in Genus Anopheles.</title>
        <authorList>
            <person name="Artemov G.N."/>
            <person name="Peery A.N."/>
            <person name="Jiang X."/>
            <person name="Tu Z."/>
            <person name="Stegniy V.N."/>
            <person name="Sharakhova M.V."/>
            <person name="Sharakhov I.V."/>
        </authorList>
    </citation>
    <scope>NUCLEOTIDE SEQUENCE [LARGE SCALE GENOMIC DNA]</scope>
    <source>
        <strain evidence="1 2">ALBI9_A</strain>
    </source>
</reference>
<organism evidence="1 2">
    <name type="scientific">Anopheles albimanus</name>
    <name type="common">New world malaria mosquito</name>
    <dbReference type="NCBI Taxonomy" id="7167"/>
    <lineage>
        <taxon>Eukaryota</taxon>
        <taxon>Metazoa</taxon>
        <taxon>Ecdysozoa</taxon>
        <taxon>Arthropoda</taxon>
        <taxon>Hexapoda</taxon>
        <taxon>Insecta</taxon>
        <taxon>Pterygota</taxon>
        <taxon>Neoptera</taxon>
        <taxon>Endopterygota</taxon>
        <taxon>Diptera</taxon>
        <taxon>Nematocera</taxon>
        <taxon>Culicoidea</taxon>
        <taxon>Culicidae</taxon>
        <taxon>Anophelinae</taxon>
        <taxon>Anopheles</taxon>
    </lineage>
</organism>
<keyword evidence="2" id="KW-1185">Reference proteome</keyword>
<proteinExistence type="predicted"/>
<reference evidence="1" key="2">
    <citation type="submission" date="2022-08" db="UniProtKB">
        <authorList>
            <consortium name="EnsemblMetazoa"/>
        </authorList>
    </citation>
    <scope>IDENTIFICATION</scope>
    <source>
        <strain evidence="1">STECLA/ALBI9_A</strain>
    </source>
</reference>
<evidence type="ECO:0000313" key="2">
    <source>
        <dbReference type="Proteomes" id="UP000069272"/>
    </source>
</evidence>
<dbReference type="EnsemblMetazoa" id="AALB014555-RA">
    <property type="protein sequence ID" value="AALB014555-PA"/>
    <property type="gene ID" value="AALB014555"/>
</dbReference>
<dbReference type="AlphaFoldDB" id="A0A182FY49"/>
<name>A0A182FY49_ANOAL</name>
<evidence type="ECO:0000313" key="1">
    <source>
        <dbReference type="EnsemblMetazoa" id="AALB014555-PA"/>
    </source>
</evidence>
<sequence length="206" mass="23935">MQRHLFHYVQSHRLIATLHQRATVRVNALHSIQHLEKLPGNRRIPLCTVQHLMFDDGKLKPGQKPVCNLLLHLQLAVFLLQRVGLLDQLFGLGFSAAQLRFHALHGLSHRVDVLTDSIQRFFHAPECIQKALIDLQRSFFYLTPQIPARLERVFFEERGQIRKCIQRFTVRFDARLQHLVQTLLDVVFLSLGSSHFTRISPQSLEI</sequence>
<dbReference type="Proteomes" id="UP000069272">
    <property type="component" value="Chromosome 3L"/>
</dbReference>
<accession>A0A182FY49</accession>
<dbReference type="VEuPathDB" id="VectorBase:AALB014555"/>